<dbReference type="EMBL" id="BAAATJ010000017">
    <property type="protein sequence ID" value="GAA2405468.1"/>
    <property type="molecule type" value="Genomic_DNA"/>
</dbReference>
<name>A0ABN3IHZ8_9ACTN</name>
<evidence type="ECO:0000313" key="2">
    <source>
        <dbReference type="EMBL" id="GAA2405468.1"/>
    </source>
</evidence>
<gene>
    <name evidence="2" type="ORF">GCM10010420_36580</name>
</gene>
<dbReference type="Pfam" id="PF00535">
    <property type="entry name" value="Glycos_transf_2"/>
    <property type="match status" value="1"/>
</dbReference>
<keyword evidence="2" id="KW-0328">Glycosyltransferase</keyword>
<dbReference type="GO" id="GO:0016757">
    <property type="term" value="F:glycosyltransferase activity"/>
    <property type="evidence" value="ECO:0007669"/>
    <property type="project" value="UniProtKB-KW"/>
</dbReference>
<evidence type="ECO:0000259" key="1">
    <source>
        <dbReference type="Pfam" id="PF00535"/>
    </source>
</evidence>
<dbReference type="CDD" id="cd00761">
    <property type="entry name" value="Glyco_tranf_GTA_type"/>
    <property type="match status" value="1"/>
</dbReference>
<evidence type="ECO:0000313" key="3">
    <source>
        <dbReference type="Proteomes" id="UP001500058"/>
    </source>
</evidence>
<dbReference type="InterPro" id="IPR029044">
    <property type="entry name" value="Nucleotide-diphossugar_trans"/>
</dbReference>
<comment type="caution">
    <text evidence="2">The sequence shown here is derived from an EMBL/GenBank/DDBJ whole genome shotgun (WGS) entry which is preliminary data.</text>
</comment>
<keyword evidence="2" id="KW-0808">Transferase</keyword>
<dbReference type="Proteomes" id="UP001500058">
    <property type="component" value="Unassembled WGS sequence"/>
</dbReference>
<protein>
    <submittedName>
        <fullName evidence="2">Galactosyltransferase-related protein</fullName>
    </submittedName>
</protein>
<keyword evidence="3" id="KW-1185">Reference proteome</keyword>
<dbReference type="Gene3D" id="3.90.550.10">
    <property type="entry name" value="Spore Coat Polysaccharide Biosynthesis Protein SpsA, Chain A"/>
    <property type="match status" value="1"/>
</dbReference>
<dbReference type="SUPFAM" id="SSF53448">
    <property type="entry name" value="Nucleotide-diphospho-sugar transferases"/>
    <property type="match status" value="1"/>
</dbReference>
<organism evidence="2 3">
    <name type="scientific">Streptomyces glaucosporus</name>
    <dbReference type="NCBI Taxonomy" id="284044"/>
    <lineage>
        <taxon>Bacteria</taxon>
        <taxon>Bacillati</taxon>
        <taxon>Actinomycetota</taxon>
        <taxon>Actinomycetes</taxon>
        <taxon>Kitasatosporales</taxon>
        <taxon>Streptomycetaceae</taxon>
        <taxon>Streptomyces</taxon>
    </lineage>
</organism>
<dbReference type="InterPro" id="IPR001173">
    <property type="entry name" value="Glyco_trans_2-like"/>
</dbReference>
<proteinExistence type="predicted"/>
<reference evidence="2 3" key="1">
    <citation type="journal article" date="2019" name="Int. J. Syst. Evol. Microbiol.">
        <title>The Global Catalogue of Microorganisms (GCM) 10K type strain sequencing project: providing services to taxonomists for standard genome sequencing and annotation.</title>
        <authorList>
            <consortium name="The Broad Institute Genomics Platform"/>
            <consortium name="The Broad Institute Genome Sequencing Center for Infectious Disease"/>
            <person name="Wu L."/>
            <person name="Ma J."/>
        </authorList>
    </citation>
    <scope>NUCLEOTIDE SEQUENCE [LARGE SCALE GENOMIC DNA]</scope>
    <source>
        <strain evidence="2 3">JCM 6921</strain>
    </source>
</reference>
<dbReference type="RefSeq" id="WP_344632126.1">
    <property type="nucleotide sequence ID" value="NZ_BAAATJ010000017.1"/>
</dbReference>
<accession>A0ABN3IHZ8</accession>
<sequence>MPALTPDDPQVLAQAVVTALTVDVDPQAREASIAFWERGVAYRRAVLEAAEKVADDTICRLLAALRADPTDTHPQRELTNHLRDLAALRDLSTEELFALAWQAESNSRLGYHLGQRYGGPPATKAEVGELRALQAGASLPAAADPPVLIVVPFRDRGPGLRLRNLLACLLSLRDQSAPRSSYRVVVVESDDTPRWRDVILPYTDHYLFAPKSGTFNKSWAVNAGAVNTPGRPEIICVLDADVLTDRDFVSRNAARFRRPGTMGHLTYRDMWCLDEPSTSWAIRQRLHERAPEAGSDHLRAFVLRRPPGCCVWARASAYHRIQGMDERFEGWGGEDNDFAYRMDYHSAFDHYNDPLLHMYHPSSALLREDGDTVNAHIPALSWRPTEPIGDLTRFVGTPVT</sequence>
<feature type="domain" description="Glycosyltransferase 2-like" evidence="1">
    <location>
        <begin position="149"/>
        <end position="318"/>
    </location>
</feature>